<sequence length="113" mass="13354">MHARTLAHAKRMRHQPTYAEAALWRELRAHRFAGFKFKRQQPLGPYIVDFVCFGRHVIVELDGSQHLDTQLYDEGRTTWLNARGFSVLRFWNDDVLARTSFVLEAIWLALQER</sequence>
<proteinExistence type="predicted"/>
<dbReference type="PANTHER" id="PTHR38590">
    <property type="entry name" value="BLL0828 PROTEIN"/>
    <property type="match status" value="1"/>
</dbReference>
<dbReference type="CDD" id="cd01038">
    <property type="entry name" value="Endonuclease_DUF559"/>
    <property type="match status" value="1"/>
</dbReference>
<keyword evidence="3" id="KW-1185">Reference proteome</keyword>
<dbReference type="PANTHER" id="PTHR38590:SF1">
    <property type="entry name" value="BLL0828 PROTEIN"/>
    <property type="match status" value="1"/>
</dbReference>
<dbReference type="Proteomes" id="UP001501083">
    <property type="component" value="Unassembled WGS sequence"/>
</dbReference>
<name>A0ABP9L125_9GAMM</name>
<dbReference type="InterPro" id="IPR047216">
    <property type="entry name" value="Endonuclease_DUF559_bact"/>
</dbReference>
<keyword evidence="2" id="KW-0255">Endonuclease</keyword>
<dbReference type="InterPro" id="IPR011335">
    <property type="entry name" value="Restrct_endonuc-II-like"/>
</dbReference>
<comment type="caution">
    <text evidence="2">The sequence shown here is derived from an EMBL/GenBank/DDBJ whole genome shotgun (WGS) entry which is preliminary data.</text>
</comment>
<keyword evidence="2" id="KW-0540">Nuclease</keyword>
<evidence type="ECO:0000259" key="1">
    <source>
        <dbReference type="Pfam" id="PF04480"/>
    </source>
</evidence>
<dbReference type="GO" id="GO:0004519">
    <property type="term" value="F:endonuclease activity"/>
    <property type="evidence" value="ECO:0007669"/>
    <property type="project" value="UniProtKB-KW"/>
</dbReference>
<protein>
    <submittedName>
        <fullName evidence="2">Endonuclease domain-containing protein</fullName>
    </submittedName>
</protein>
<dbReference type="SUPFAM" id="SSF52980">
    <property type="entry name" value="Restriction endonuclease-like"/>
    <property type="match status" value="1"/>
</dbReference>
<keyword evidence="2" id="KW-0378">Hydrolase</keyword>
<gene>
    <name evidence="2" type="ORF">GCM10025759_02400</name>
</gene>
<accession>A0ABP9L125</accession>
<dbReference type="InterPro" id="IPR007569">
    <property type="entry name" value="DUF559"/>
</dbReference>
<organism evidence="2 3">
    <name type="scientific">Lysobacter panacisoli</name>
    <dbReference type="NCBI Taxonomy" id="1255263"/>
    <lineage>
        <taxon>Bacteria</taxon>
        <taxon>Pseudomonadati</taxon>
        <taxon>Pseudomonadota</taxon>
        <taxon>Gammaproteobacteria</taxon>
        <taxon>Lysobacterales</taxon>
        <taxon>Lysobacteraceae</taxon>
        <taxon>Lysobacter</taxon>
    </lineage>
</organism>
<reference evidence="3" key="1">
    <citation type="journal article" date="2019" name="Int. J. Syst. Evol. Microbiol.">
        <title>The Global Catalogue of Microorganisms (GCM) 10K type strain sequencing project: providing services to taxonomists for standard genome sequencing and annotation.</title>
        <authorList>
            <consortium name="The Broad Institute Genomics Platform"/>
            <consortium name="The Broad Institute Genome Sequencing Center for Infectious Disease"/>
            <person name="Wu L."/>
            <person name="Ma J."/>
        </authorList>
    </citation>
    <scope>NUCLEOTIDE SEQUENCE [LARGE SCALE GENOMIC DNA]</scope>
    <source>
        <strain evidence="3">JCM 19212</strain>
    </source>
</reference>
<dbReference type="EMBL" id="BAABKY010000001">
    <property type="protein sequence ID" value="GAA5067575.1"/>
    <property type="molecule type" value="Genomic_DNA"/>
</dbReference>
<dbReference type="RefSeq" id="WP_158983246.1">
    <property type="nucleotide sequence ID" value="NZ_BAABKY010000001.1"/>
</dbReference>
<dbReference type="Gene3D" id="3.40.960.10">
    <property type="entry name" value="VSR Endonuclease"/>
    <property type="match status" value="1"/>
</dbReference>
<evidence type="ECO:0000313" key="3">
    <source>
        <dbReference type="Proteomes" id="UP001501083"/>
    </source>
</evidence>
<dbReference type="Pfam" id="PF04480">
    <property type="entry name" value="DUF559"/>
    <property type="match status" value="1"/>
</dbReference>
<feature type="domain" description="DUF559" evidence="1">
    <location>
        <begin position="6"/>
        <end position="110"/>
    </location>
</feature>
<evidence type="ECO:0000313" key="2">
    <source>
        <dbReference type="EMBL" id="GAA5067575.1"/>
    </source>
</evidence>